<dbReference type="AlphaFoldDB" id="A0A6C0K2F6"/>
<accession>A0A6C0K2F6</accession>
<evidence type="ECO:0000313" key="1">
    <source>
        <dbReference type="EMBL" id="QHU11909.1"/>
    </source>
</evidence>
<sequence length="291" mass="33883">MTLPSFNKPRFIKDVKAKILRNDRTVIQDMEMEMENVEQQDLLDIINYALENNKIPIAYTIFDLGYLRPNTFLLKDCVLGPQPCNLLTLVRHYPGFVDRILQTNENFALELNDRGRSSLFYTITDGSMDAVLHNVRIIKKKKNQYLFHQDHKGNTILFFWALRKSSMNDLFDILHYILSGLSPEEKVELIESLNSNQNSALDIANEVGNRDAIIVLSFFLNQARREKGDIPVGEERKWQNGIGGMDAIQRARLRSAWERKHVQHFGGGMEESKEKEFITTTQIRRRFPEFF</sequence>
<organism evidence="1">
    <name type="scientific">viral metagenome</name>
    <dbReference type="NCBI Taxonomy" id="1070528"/>
    <lineage>
        <taxon>unclassified sequences</taxon>
        <taxon>metagenomes</taxon>
        <taxon>organismal metagenomes</taxon>
    </lineage>
</organism>
<name>A0A6C0K2F6_9ZZZZ</name>
<proteinExistence type="predicted"/>
<reference evidence="1" key="1">
    <citation type="journal article" date="2020" name="Nature">
        <title>Giant virus diversity and host interactions through global metagenomics.</title>
        <authorList>
            <person name="Schulz F."/>
            <person name="Roux S."/>
            <person name="Paez-Espino D."/>
            <person name="Jungbluth S."/>
            <person name="Walsh D.A."/>
            <person name="Denef V.J."/>
            <person name="McMahon K.D."/>
            <person name="Konstantinidis K.T."/>
            <person name="Eloe-Fadrosh E.A."/>
            <person name="Kyrpides N.C."/>
            <person name="Woyke T."/>
        </authorList>
    </citation>
    <scope>NUCLEOTIDE SEQUENCE</scope>
    <source>
        <strain evidence="1">GVMAG-S-1101169-75</strain>
    </source>
</reference>
<protein>
    <submittedName>
        <fullName evidence="1">Uncharacterized protein</fullName>
    </submittedName>
</protein>
<dbReference type="EMBL" id="MN740792">
    <property type="protein sequence ID" value="QHU11909.1"/>
    <property type="molecule type" value="Genomic_DNA"/>
</dbReference>